<protein>
    <submittedName>
        <fullName evidence="7">Stage V sporulation protein B</fullName>
    </submittedName>
</protein>
<feature type="transmembrane region" description="Helical" evidence="6">
    <location>
        <begin position="165"/>
        <end position="184"/>
    </location>
</feature>
<evidence type="ECO:0000256" key="2">
    <source>
        <dbReference type="ARBA" id="ARBA00022475"/>
    </source>
</evidence>
<evidence type="ECO:0000256" key="5">
    <source>
        <dbReference type="ARBA" id="ARBA00023136"/>
    </source>
</evidence>
<feature type="transmembrane region" description="Helical" evidence="6">
    <location>
        <begin position="12"/>
        <end position="31"/>
    </location>
</feature>
<evidence type="ECO:0000313" key="8">
    <source>
        <dbReference type="Proteomes" id="UP000007468"/>
    </source>
</evidence>
<dbReference type="STRING" id="546269.HMPREF0389_00276"/>
<evidence type="ECO:0000256" key="6">
    <source>
        <dbReference type="SAM" id="Phobius"/>
    </source>
</evidence>
<feature type="transmembrane region" description="Helical" evidence="6">
    <location>
        <begin position="295"/>
        <end position="315"/>
    </location>
</feature>
<dbReference type="EMBL" id="CP002390">
    <property type="protein sequence ID" value="EFE28361.2"/>
    <property type="molecule type" value="Genomic_DNA"/>
</dbReference>
<feature type="transmembrane region" description="Helical" evidence="6">
    <location>
        <begin position="124"/>
        <end position="144"/>
    </location>
</feature>
<evidence type="ECO:0000256" key="3">
    <source>
        <dbReference type="ARBA" id="ARBA00022692"/>
    </source>
</evidence>
<dbReference type="Pfam" id="PF01943">
    <property type="entry name" value="Polysacc_synt"/>
    <property type="match status" value="1"/>
</dbReference>
<organism evidence="7 8">
    <name type="scientific">Filifactor alocis (strain ATCC 35896 / CCUG 47790 / D40 B5)</name>
    <name type="common">Fusobacterium alocis</name>
    <dbReference type="NCBI Taxonomy" id="546269"/>
    <lineage>
        <taxon>Bacteria</taxon>
        <taxon>Bacillati</taxon>
        <taxon>Bacillota</taxon>
        <taxon>Clostridia</taxon>
        <taxon>Peptostreptococcales</taxon>
        <taxon>Filifactoraceae</taxon>
        <taxon>Filifactor</taxon>
    </lineage>
</organism>
<dbReference type="GO" id="GO:0005886">
    <property type="term" value="C:plasma membrane"/>
    <property type="evidence" value="ECO:0007669"/>
    <property type="project" value="UniProtKB-SubCell"/>
</dbReference>
<keyword evidence="2" id="KW-1003">Cell membrane</keyword>
<dbReference type="PANTHER" id="PTHR30250">
    <property type="entry name" value="PST FAMILY PREDICTED COLANIC ACID TRANSPORTER"/>
    <property type="match status" value="1"/>
</dbReference>
<feature type="transmembrane region" description="Helical" evidence="6">
    <location>
        <begin position="396"/>
        <end position="416"/>
    </location>
</feature>
<dbReference type="PATRIC" id="fig|546269.5.peg.378"/>
<dbReference type="InterPro" id="IPR002797">
    <property type="entry name" value="Polysacc_synth"/>
</dbReference>
<name>D6GRS0_FILAD</name>
<feature type="transmembrane region" description="Helical" evidence="6">
    <location>
        <begin position="368"/>
        <end position="389"/>
    </location>
</feature>
<feature type="transmembrane region" description="Helical" evidence="6">
    <location>
        <begin position="89"/>
        <end position="109"/>
    </location>
</feature>
<keyword evidence="3 6" id="KW-0812">Transmembrane</keyword>
<feature type="transmembrane region" description="Helical" evidence="6">
    <location>
        <begin position="51"/>
        <end position="69"/>
    </location>
</feature>
<feature type="transmembrane region" description="Helical" evidence="6">
    <location>
        <begin position="497"/>
        <end position="515"/>
    </location>
</feature>
<dbReference type="RefSeq" id="WP_014262029.1">
    <property type="nucleotide sequence ID" value="NC_016630.1"/>
</dbReference>
<keyword evidence="5 6" id="KW-0472">Membrane</keyword>
<keyword evidence="4 6" id="KW-1133">Transmembrane helix</keyword>
<evidence type="ECO:0000256" key="1">
    <source>
        <dbReference type="ARBA" id="ARBA00004651"/>
    </source>
</evidence>
<dbReference type="InterPro" id="IPR050833">
    <property type="entry name" value="Poly_Biosynth_Transport"/>
</dbReference>
<feature type="transmembrane region" description="Helical" evidence="6">
    <location>
        <begin position="459"/>
        <end position="477"/>
    </location>
</feature>
<sequence length="544" mass="58813">MENQTIQGSFIKGAAILGIAGIIVKVLGAIFKIPLVSIIASTGMGYYSSAYPIYVMLLAIATSGFPIAISKMVAERRAKGNLKGANEIFYVILPLMVVIGIITSSGLFLSSDFLARNMLENPKAVYSLKALSLALFFVPIMSAYRGFFQGRNTMFPSAISQLMEQMGRVILGLTLALIMVKKGVEYGAAGASFGATGGAFLGLLAMIWFYLREKKTLNSESQVEDCYEKEHSVRIVKELLIIAIPVIIGALVKPIMDFIDASMVIGLLMKTGVGELEANSMLGQLSGMATTMVNLPSIMISAIAMSIVPIISYEYSRNNIESAERNVVLSIRMALLIGLPTGIGLMSLSEPIMNLLFPKEPSQLAGQILFIAALGVVFLSLIQVLTAILQGVGKAHLPVLNLMIGVVFKVIITYLLTTNERFGVKGAAIGTVVAYVISAFLDFIAVKKFLMLEFDYKKILVRPIVVTLLMGFIARISYKVASIAFSVAISVSAANKFATMIGIVFAGIFYIVALIKCKIIEEDDLRNLSKGQKIISLFKKLKIV</sequence>
<gene>
    <name evidence="7" type="ordered locus">HMPREF0389_00276</name>
</gene>
<accession>D6GRS0</accession>
<feature type="transmembrane region" description="Helical" evidence="6">
    <location>
        <begin position="428"/>
        <end position="447"/>
    </location>
</feature>
<dbReference type="eggNOG" id="COG2244">
    <property type="taxonomic scope" value="Bacteria"/>
</dbReference>
<reference evidence="8" key="1">
    <citation type="submission" date="2010-12" db="EMBL/GenBank/DDBJ databases">
        <title>The genome sequence of Filifactor alocis strain ATCC 35896.</title>
        <authorList>
            <consortium name="The Broad Institute Genome Sequencing Platform"/>
            <person name="Ward D."/>
            <person name="Earl A."/>
            <person name="Feldgarden M."/>
            <person name="Young S.K."/>
            <person name="Gargeya S."/>
            <person name="Zeng Q."/>
            <person name="Alvarado L."/>
            <person name="Berlin A."/>
            <person name="Bochicchio J."/>
            <person name="Chapman S.B."/>
            <person name="Chen Z."/>
            <person name="Freedman E."/>
            <person name="Gellesch M."/>
            <person name="Goldberg J."/>
            <person name="Griggs A."/>
            <person name="Gujja S."/>
            <person name="Heilman E."/>
            <person name="Heiman D."/>
            <person name="Howarth C."/>
            <person name="Mehta T."/>
            <person name="Neiman D."/>
            <person name="Pearson M."/>
            <person name="Roberts A."/>
            <person name="Saif S."/>
            <person name="Shea T."/>
            <person name="Shenoy N."/>
            <person name="Sisk P."/>
            <person name="Stolte C."/>
            <person name="Sykes S."/>
            <person name="White J."/>
            <person name="Yandava C."/>
            <person name="Izard J."/>
            <person name="Blanton J.M."/>
            <person name="Baranova O.V."/>
            <person name="Tanner A.C."/>
            <person name="Dewhirst F.E."/>
            <person name="Haas B."/>
            <person name="Nusbaum C."/>
            <person name="Birren B."/>
        </authorList>
    </citation>
    <scope>NUCLEOTIDE SEQUENCE [LARGE SCALE GENOMIC DNA]</scope>
    <source>
        <strain evidence="8">ATCC 35896 / D40 B5</strain>
    </source>
</reference>
<dbReference type="PANTHER" id="PTHR30250:SF21">
    <property type="entry name" value="LIPID II FLIPPASE MURJ"/>
    <property type="match status" value="1"/>
</dbReference>
<dbReference type="Proteomes" id="UP000007468">
    <property type="component" value="Chromosome"/>
</dbReference>
<feature type="transmembrane region" description="Helical" evidence="6">
    <location>
        <begin position="190"/>
        <end position="211"/>
    </location>
</feature>
<evidence type="ECO:0000313" key="7">
    <source>
        <dbReference type="EMBL" id="EFE28361.2"/>
    </source>
</evidence>
<comment type="subcellular location">
    <subcellularLocation>
        <location evidence="1">Cell membrane</location>
        <topology evidence="1">Multi-pass membrane protein</topology>
    </subcellularLocation>
</comment>
<evidence type="ECO:0000256" key="4">
    <source>
        <dbReference type="ARBA" id="ARBA00022989"/>
    </source>
</evidence>
<dbReference type="CDD" id="cd13124">
    <property type="entry name" value="MATE_SpoVB_like"/>
    <property type="match status" value="1"/>
</dbReference>
<keyword evidence="8" id="KW-1185">Reference proteome</keyword>
<dbReference type="InterPro" id="IPR024923">
    <property type="entry name" value="PG_synth_SpoVB"/>
</dbReference>
<dbReference type="AlphaFoldDB" id="D6GRS0"/>
<feature type="transmembrane region" description="Helical" evidence="6">
    <location>
        <begin position="239"/>
        <end position="259"/>
    </location>
</feature>
<dbReference type="HOGENOM" id="CLU_022017_2_1_9"/>
<dbReference type="KEGG" id="faa:HMPREF0389_00276"/>
<feature type="transmembrane region" description="Helical" evidence="6">
    <location>
        <begin position="327"/>
        <end position="348"/>
    </location>
</feature>
<dbReference type="PIRSF" id="PIRSF038958">
    <property type="entry name" value="PG_synth_SpoVB"/>
    <property type="match status" value="1"/>
</dbReference>
<proteinExistence type="predicted"/>